<reference evidence="10" key="1">
    <citation type="journal article" date="2021" name="Mol. Ecol. Resour.">
        <title>Phylogenomic analyses of the genus Drosophila reveals genomic signals of climate adaptation.</title>
        <authorList>
            <person name="Li F."/>
            <person name="Rane R.V."/>
            <person name="Luria V."/>
            <person name="Xiong Z."/>
            <person name="Chen J."/>
            <person name="Li Z."/>
            <person name="Catullo R.A."/>
            <person name="Griffin P.C."/>
            <person name="Schiffer M."/>
            <person name="Pearce S."/>
            <person name="Lee S.F."/>
            <person name="McElroy K."/>
            <person name="Stocker A."/>
            <person name="Shirriffs J."/>
            <person name="Cockerell F."/>
            <person name="Coppin C."/>
            <person name="Sgro C.M."/>
            <person name="Karger A."/>
            <person name="Cain J.W."/>
            <person name="Weber J.A."/>
            <person name="Santpere G."/>
            <person name="Kirschner M.W."/>
            <person name="Hoffmann A.A."/>
            <person name="Oakeshott J.G."/>
            <person name="Zhang G."/>
        </authorList>
    </citation>
    <scope>NUCLEOTIDE SEQUENCE</scope>
    <source>
        <strain evidence="10">BGI-SZ-2011g</strain>
    </source>
</reference>
<keyword evidence="2" id="KW-1003">Cell membrane</keyword>
<organism evidence="10 11">
    <name type="scientific">Drosophila rubida</name>
    <dbReference type="NCBI Taxonomy" id="30044"/>
    <lineage>
        <taxon>Eukaryota</taxon>
        <taxon>Metazoa</taxon>
        <taxon>Ecdysozoa</taxon>
        <taxon>Arthropoda</taxon>
        <taxon>Hexapoda</taxon>
        <taxon>Insecta</taxon>
        <taxon>Pterygota</taxon>
        <taxon>Neoptera</taxon>
        <taxon>Endopterygota</taxon>
        <taxon>Diptera</taxon>
        <taxon>Brachycera</taxon>
        <taxon>Muscomorpha</taxon>
        <taxon>Ephydroidea</taxon>
        <taxon>Drosophilidae</taxon>
        <taxon>Drosophila</taxon>
    </lineage>
</organism>
<comment type="subcellular location">
    <subcellularLocation>
        <location evidence="1">Cell membrane</location>
        <topology evidence="1">Multi-pass membrane protein</topology>
    </subcellularLocation>
</comment>
<keyword evidence="11" id="KW-1185">Reference proteome</keyword>
<feature type="transmembrane region" description="Helical" evidence="8">
    <location>
        <begin position="376"/>
        <end position="396"/>
    </location>
</feature>
<evidence type="ECO:0000256" key="6">
    <source>
        <dbReference type="ARBA" id="ARBA00023170"/>
    </source>
</evidence>
<dbReference type="InterPro" id="IPR052192">
    <property type="entry name" value="Insect_Ionotropic_Sensory_Rcpt"/>
</dbReference>
<evidence type="ECO:0000256" key="2">
    <source>
        <dbReference type="ARBA" id="ARBA00022475"/>
    </source>
</evidence>
<name>A0AAD4KET1_9MUSC</name>
<feature type="transmembrane region" description="Helical" evidence="8">
    <location>
        <begin position="320"/>
        <end position="341"/>
    </location>
</feature>
<protein>
    <recommendedName>
        <fullName evidence="12">Ionotropic receptor</fullName>
    </recommendedName>
</protein>
<keyword evidence="4 8" id="KW-1133">Transmembrane helix</keyword>
<evidence type="ECO:0008006" key="12">
    <source>
        <dbReference type="Google" id="ProtNLM"/>
    </source>
</evidence>
<evidence type="ECO:0000256" key="9">
    <source>
        <dbReference type="SAM" id="SignalP"/>
    </source>
</evidence>
<dbReference type="PANTHER" id="PTHR42643">
    <property type="entry name" value="IONOTROPIC RECEPTOR 20A-RELATED"/>
    <property type="match status" value="1"/>
</dbReference>
<keyword evidence="6" id="KW-0675">Receptor</keyword>
<dbReference type="EMBL" id="JAJJHW010000014">
    <property type="protein sequence ID" value="KAH8388350.1"/>
    <property type="molecule type" value="Genomic_DNA"/>
</dbReference>
<dbReference type="Proteomes" id="UP001200034">
    <property type="component" value="Unassembled WGS sequence"/>
</dbReference>
<evidence type="ECO:0000256" key="4">
    <source>
        <dbReference type="ARBA" id="ARBA00022989"/>
    </source>
</evidence>
<feature type="transmembrane region" description="Helical" evidence="8">
    <location>
        <begin position="573"/>
        <end position="591"/>
    </location>
</feature>
<feature type="chain" id="PRO_5042135306" description="Ionotropic receptor" evidence="9">
    <location>
        <begin position="20"/>
        <end position="592"/>
    </location>
</feature>
<comment type="caution">
    <text evidence="10">The sequence shown here is derived from an EMBL/GenBank/DDBJ whole genome shotgun (WGS) entry which is preliminary data.</text>
</comment>
<gene>
    <name evidence="10" type="ORF">KR093_004743</name>
</gene>
<keyword evidence="7" id="KW-0325">Glycoprotein</keyword>
<feature type="signal peptide" evidence="9">
    <location>
        <begin position="1"/>
        <end position="19"/>
    </location>
</feature>
<proteinExistence type="predicted"/>
<evidence type="ECO:0000256" key="1">
    <source>
        <dbReference type="ARBA" id="ARBA00004651"/>
    </source>
</evidence>
<evidence type="ECO:0000256" key="8">
    <source>
        <dbReference type="SAM" id="Phobius"/>
    </source>
</evidence>
<dbReference type="AlphaFoldDB" id="A0AAD4KET1"/>
<sequence length="592" mass="68144">MGCPCYWVIFCLWLSTARSAEGENNTAVLQLLSSIKNQDNFECLLLMRNHNASFMMDEPGNNIARSLMEAIATPVLQLDERVSYFLFNKQSNRVLSVVYMLNTDLNVHRGLLKALVANLRFMTTSRVVFVVQRGEVSDMFLYKLFTQCWRLKLLNALVVFEDFESTHIFYSYNHFPRFQLEQRVFEPTSIIFPERLHNLHGYELSIIIGGSTPRIIGHYDEQGKAVYKGVVGHFMSLFQQKYNCLFVEPFPANATAFAPSTDVMNAVSNGSVELSVAITFPFRLTLRGFSYPIEQMHWCLMLPIEADVPPAEYYVRVFELAAFLLTLATMVLTSFTLATALQQHGYRVQALDYVMHENSLRGALGQSFCEVLRAPIVVRAIYVQICLLGFLLTAWYNSYFSAYVTSSPKEAPYRNYDDVLASHLKIVAWEDEYHELVGRIADLQKYAPMFYVEPNFSTFIAKRDSFDTHFGYMMPTTKWVVINAQQKTFSQPLFRMRNDFCFFQNVPFGFPVPENSIYLEPLKDLILDITATGLISHYTQSAFMELVEAGELHFIDFSAARQFRAMQLQDLQYIWYGFAFMAVLSSTVWLLE</sequence>
<evidence type="ECO:0000313" key="10">
    <source>
        <dbReference type="EMBL" id="KAH8388350.1"/>
    </source>
</evidence>
<keyword evidence="9" id="KW-0732">Signal</keyword>
<keyword evidence="5 8" id="KW-0472">Membrane</keyword>
<keyword evidence="3 8" id="KW-0812">Transmembrane</keyword>
<evidence type="ECO:0000256" key="5">
    <source>
        <dbReference type="ARBA" id="ARBA00023136"/>
    </source>
</evidence>
<dbReference type="PANTHER" id="PTHR42643:SF41">
    <property type="entry name" value="IONOTROPIC RECEPTOR 20A-RELATED"/>
    <property type="match status" value="1"/>
</dbReference>
<feature type="non-terminal residue" evidence="10">
    <location>
        <position position="592"/>
    </location>
</feature>
<evidence type="ECO:0000256" key="7">
    <source>
        <dbReference type="ARBA" id="ARBA00023180"/>
    </source>
</evidence>
<evidence type="ECO:0000313" key="11">
    <source>
        <dbReference type="Proteomes" id="UP001200034"/>
    </source>
</evidence>
<dbReference type="GO" id="GO:0005886">
    <property type="term" value="C:plasma membrane"/>
    <property type="evidence" value="ECO:0007669"/>
    <property type="project" value="UniProtKB-SubCell"/>
</dbReference>
<accession>A0AAD4KET1</accession>
<evidence type="ECO:0000256" key="3">
    <source>
        <dbReference type="ARBA" id="ARBA00022692"/>
    </source>
</evidence>